<keyword evidence="1" id="KW-0472">Membrane</keyword>
<keyword evidence="1" id="KW-0812">Transmembrane</keyword>
<evidence type="ECO:0000313" key="2">
    <source>
        <dbReference type="EMBL" id="WYA79325.1"/>
    </source>
</evidence>
<reference evidence="2" key="1">
    <citation type="submission" date="2024-03" db="EMBL/GenBank/DDBJ databases">
        <title>Characterization and abundance of plasmid-dependent Alphatectivirus phages.</title>
        <authorList>
            <person name="Parra B."/>
            <person name="Lutz V.T."/>
            <person name="Brondsted L."/>
            <person name="Carmona J.L."/>
            <person name="Palomo A."/>
            <person name="Nesme J."/>
            <person name="Le V.V.H."/>
            <person name="Smets B.F."/>
            <person name="Dechesne A."/>
        </authorList>
    </citation>
    <scope>NUCLEOTIDE SEQUENCE</scope>
</reference>
<dbReference type="Proteomes" id="UP001436870">
    <property type="component" value="Segment"/>
</dbReference>
<sequence>MQLITDMAEWSKKPFRPDMSLTGWLAFVGLIIVAIILWQQIIRFIIE</sequence>
<accession>A0AAX4M2W6</accession>
<organism evidence="2 3">
    <name type="scientific">Salmonella phage PKJ.Vi.20.4</name>
    <dbReference type="NCBI Taxonomy" id="3135608"/>
    <lineage>
        <taxon>Viruses</taxon>
        <taxon>Varidnaviria</taxon>
        <taxon>Bamfordvirae</taxon>
        <taxon>Preplasmiviricota</taxon>
        <taxon>Prepoliviricotina</taxon>
        <taxon>Tectiliviricetes</taxon>
        <taxon>Kalamavirales</taxon>
        <taxon>Tectiviridae</taxon>
        <taxon>Alphatectivirus</taxon>
    </lineage>
</organism>
<evidence type="ECO:0000313" key="3">
    <source>
        <dbReference type="Proteomes" id="UP001436870"/>
    </source>
</evidence>
<evidence type="ECO:0000256" key="1">
    <source>
        <dbReference type="SAM" id="Phobius"/>
    </source>
</evidence>
<dbReference type="EMBL" id="PP495483">
    <property type="protein sequence ID" value="WYA79325.1"/>
    <property type="molecule type" value="Genomic_DNA"/>
</dbReference>
<feature type="transmembrane region" description="Helical" evidence="1">
    <location>
        <begin position="21"/>
        <end position="46"/>
    </location>
</feature>
<keyword evidence="1" id="KW-1133">Transmembrane helix</keyword>
<protein>
    <submittedName>
        <fullName evidence="2">DNA packaging protein</fullName>
    </submittedName>
</protein>
<name>A0AAX4M2W6_9VIRU</name>
<proteinExistence type="predicted"/>